<sequence>MEKDREIENIKRRMLRMERLIVRQDEEIRELEEKLEGRERLEDYSDSDAGKEDPNSEEKSTENAESENLEEVRKRQQQKAYKELERKELDNREGKRKLVIRKGIAWRNRYVETWIKEKTNMNYDDWTLEPLNKKDNHHEESVKGVSKDEFMRPKHALPTGRSDIKAVIKTDYYVVKPSMQKS</sequence>
<protein>
    <submittedName>
        <fullName evidence="1">Uncharacterized protein</fullName>
    </submittedName>
</protein>
<name>A0ACC2PAZ2_9HYME</name>
<organism evidence="1 2">
    <name type="scientific">Eretmocerus hayati</name>
    <dbReference type="NCBI Taxonomy" id="131215"/>
    <lineage>
        <taxon>Eukaryota</taxon>
        <taxon>Metazoa</taxon>
        <taxon>Ecdysozoa</taxon>
        <taxon>Arthropoda</taxon>
        <taxon>Hexapoda</taxon>
        <taxon>Insecta</taxon>
        <taxon>Pterygota</taxon>
        <taxon>Neoptera</taxon>
        <taxon>Endopterygota</taxon>
        <taxon>Hymenoptera</taxon>
        <taxon>Apocrita</taxon>
        <taxon>Proctotrupomorpha</taxon>
        <taxon>Chalcidoidea</taxon>
        <taxon>Aphelinidae</taxon>
        <taxon>Aphelininae</taxon>
        <taxon>Eretmocerus</taxon>
    </lineage>
</organism>
<evidence type="ECO:0000313" key="1">
    <source>
        <dbReference type="EMBL" id="KAJ8680770.1"/>
    </source>
</evidence>
<keyword evidence="2" id="KW-1185">Reference proteome</keyword>
<evidence type="ECO:0000313" key="2">
    <source>
        <dbReference type="Proteomes" id="UP001239111"/>
    </source>
</evidence>
<dbReference type="Proteomes" id="UP001239111">
    <property type="component" value="Chromosome 2"/>
</dbReference>
<reference evidence="1" key="1">
    <citation type="submission" date="2023-04" db="EMBL/GenBank/DDBJ databases">
        <title>A chromosome-level genome assembly of the parasitoid wasp Eretmocerus hayati.</title>
        <authorList>
            <person name="Zhong Y."/>
            <person name="Liu S."/>
            <person name="Liu Y."/>
        </authorList>
    </citation>
    <scope>NUCLEOTIDE SEQUENCE</scope>
    <source>
        <strain evidence="1">ZJU_SS_LIU_2023</strain>
    </source>
</reference>
<dbReference type="EMBL" id="CM056742">
    <property type="protein sequence ID" value="KAJ8680770.1"/>
    <property type="molecule type" value="Genomic_DNA"/>
</dbReference>
<proteinExistence type="predicted"/>
<gene>
    <name evidence="1" type="ORF">QAD02_016557</name>
</gene>
<accession>A0ACC2PAZ2</accession>
<comment type="caution">
    <text evidence="1">The sequence shown here is derived from an EMBL/GenBank/DDBJ whole genome shotgun (WGS) entry which is preliminary data.</text>
</comment>